<protein>
    <submittedName>
        <fullName evidence="2">Uncharacterized protein</fullName>
    </submittedName>
</protein>
<name>A0A0D2I1G2_CLAB1</name>
<dbReference type="HOGENOM" id="CLU_008809_1_2_1"/>
<dbReference type="VEuPathDB" id="FungiDB:Z519_08527"/>
<feature type="transmembrane region" description="Helical" evidence="1">
    <location>
        <begin position="101"/>
        <end position="123"/>
    </location>
</feature>
<keyword evidence="1" id="KW-0812">Transmembrane</keyword>
<proteinExistence type="predicted"/>
<dbReference type="AlphaFoldDB" id="A0A0D2I1G2"/>
<dbReference type="Proteomes" id="UP000053789">
    <property type="component" value="Unassembled WGS sequence"/>
</dbReference>
<dbReference type="EMBL" id="KN846992">
    <property type="protein sequence ID" value="KIW90744.1"/>
    <property type="molecule type" value="Genomic_DNA"/>
</dbReference>
<reference evidence="2" key="1">
    <citation type="submission" date="2015-01" db="EMBL/GenBank/DDBJ databases">
        <title>The Genome Sequence of Cladophialophora bantiana CBS 173.52.</title>
        <authorList>
            <consortium name="The Broad Institute Genomics Platform"/>
            <person name="Cuomo C."/>
            <person name="de Hoog S."/>
            <person name="Gorbushina A."/>
            <person name="Stielow B."/>
            <person name="Teixiera M."/>
            <person name="Abouelleil A."/>
            <person name="Chapman S.B."/>
            <person name="Priest M."/>
            <person name="Young S.K."/>
            <person name="Wortman J."/>
            <person name="Nusbaum C."/>
            <person name="Birren B."/>
        </authorList>
    </citation>
    <scope>NUCLEOTIDE SEQUENCE [LARGE SCALE GENOMIC DNA]</scope>
    <source>
        <strain evidence="2">CBS 173.52</strain>
    </source>
</reference>
<dbReference type="OrthoDB" id="5322539at2759"/>
<feature type="transmembrane region" description="Helical" evidence="1">
    <location>
        <begin position="466"/>
        <end position="488"/>
    </location>
</feature>
<dbReference type="GeneID" id="27701455"/>
<dbReference type="PANTHER" id="PTHR35041:SF6">
    <property type="entry name" value="FORMYLMETHIONINE DEFORMYLASE-LIKE PROTEIN-RELATED"/>
    <property type="match status" value="1"/>
</dbReference>
<dbReference type="PANTHER" id="PTHR35041">
    <property type="entry name" value="MEDIATOR OF RNA POLYMERASE II TRANSCRIPTION SUBUNIT 1"/>
    <property type="match status" value="1"/>
</dbReference>
<keyword evidence="1" id="KW-0472">Membrane</keyword>
<dbReference type="RefSeq" id="XP_016617413.1">
    <property type="nucleotide sequence ID" value="XM_016766255.1"/>
</dbReference>
<organism evidence="2 3">
    <name type="scientific">Cladophialophora bantiana (strain ATCC 10958 / CBS 173.52 / CDC B-1940 / NIH 8579)</name>
    <name type="common">Xylohypha bantiana</name>
    <dbReference type="NCBI Taxonomy" id="1442370"/>
    <lineage>
        <taxon>Eukaryota</taxon>
        <taxon>Fungi</taxon>
        <taxon>Dikarya</taxon>
        <taxon>Ascomycota</taxon>
        <taxon>Pezizomycotina</taxon>
        <taxon>Eurotiomycetes</taxon>
        <taxon>Chaetothyriomycetidae</taxon>
        <taxon>Chaetothyriales</taxon>
        <taxon>Herpotrichiellaceae</taxon>
        <taxon>Cladophialophora</taxon>
    </lineage>
</organism>
<evidence type="ECO:0000256" key="1">
    <source>
        <dbReference type="SAM" id="Phobius"/>
    </source>
</evidence>
<keyword evidence="1" id="KW-1133">Transmembrane helix</keyword>
<feature type="transmembrane region" description="Helical" evidence="1">
    <location>
        <begin position="42"/>
        <end position="67"/>
    </location>
</feature>
<keyword evidence="3" id="KW-1185">Reference proteome</keyword>
<sequence length="562" mass="61362">MVLSFIAAIVSAIVHHILYSSLNGRSVTYDFEQQLVTSAGTALAFIVKVLLAVSSALAFTQCLWFSLRSRSMKIRTMDSIFGVLGNPLEFLDLRFWLGHPVLFLTAATTWLIPLSAIFTPATLSVGPKIHTTSVITNVTQRDRYVAENMNRPTEGLWQYPGVSTMLFYMTQLTLVESTILSLPGGSPTQNLSYHLAFYGPAIQCLPPSNKTRLFVLSAMAEYINEFEEFPFFTSFYPVDGFGPGINATFFDNVVNLNVADTHQGLDLVSSDAAKVYFTLWVDNNMTAIPDASGNMEILECSLHNASYNAQVELRGDGQQTISAARTILEPVPAVVSLPTSMSESEAADLFEYLSLMQSYVDSVLGSTTTSPVYALIQDSQPVQFTQLGTNPVLMPYLLPSSAPIDFNQFTAGLEDIFQNLTLSYRFASLPDTTLVPGTPQFNSHVSTPGTLSFSLNTFTYNPRTLMIAYGLAIFLSAVCLACGLAVLYSNGASYTNNFSTVLRMTRDHRFGEFIQDERDCTGADPLPTNIADVEVTYVGEGTIGGRKAEGDKGFAGGIKVVR</sequence>
<accession>A0A0D2I1G2</accession>
<evidence type="ECO:0000313" key="2">
    <source>
        <dbReference type="EMBL" id="KIW90744.1"/>
    </source>
</evidence>
<evidence type="ECO:0000313" key="3">
    <source>
        <dbReference type="Proteomes" id="UP000053789"/>
    </source>
</evidence>
<gene>
    <name evidence="2" type="ORF">Z519_08527</name>
</gene>